<keyword evidence="2" id="KW-0732">Signal</keyword>
<gene>
    <name evidence="4" type="ORF">SAMN04487935_3280</name>
</gene>
<dbReference type="InterPro" id="IPR050266">
    <property type="entry name" value="AB_hydrolase_sf"/>
</dbReference>
<accession>A0A1G9BMB1</accession>
<name>A0A1G9BMB1_9FLAO</name>
<organism evidence="4 5">
    <name type="scientific">Flavobacterium noncentrifugens</name>
    <dbReference type="NCBI Taxonomy" id="1128970"/>
    <lineage>
        <taxon>Bacteria</taxon>
        <taxon>Pseudomonadati</taxon>
        <taxon>Bacteroidota</taxon>
        <taxon>Flavobacteriia</taxon>
        <taxon>Flavobacteriales</taxon>
        <taxon>Flavobacteriaceae</taxon>
        <taxon>Flavobacterium</taxon>
    </lineage>
</organism>
<dbReference type="PRINTS" id="PR00111">
    <property type="entry name" value="ABHYDROLASE"/>
</dbReference>
<evidence type="ECO:0000259" key="3">
    <source>
        <dbReference type="Pfam" id="PF00561"/>
    </source>
</evidence>
<dbReference type="PANTHER" id="PTHR43798:SF31">
    <property type="entry name" value="AB HYDROLASE SUPERFAMILY PROTEIN YCLE"/>
    <property type="match status" value="1"/>
</dbReference>
<dbReference type="GO" id="GO:0016787">
    <property type="term" value="F:hydrolase activity"/>
    <property type="evidence" value="ECO:0007669"/>
    <property type="project" value="UniProtKB-KW"/>
</dbReference>
<evidence type="ECO:0000313" key="5">
    <source>
        <dbReference type="Proteomes" id="UP000199580"/>
    </source>
</evidence>
<protein>
    <submittedName>
        <fullName evidence="4">Alpha/beta hydrolase fold</fullName>
    </submittedName>
</protein>
<reference evidence="4 5" key="1">
    <citation type="submission" date="2016-10" db="EMBL/GenBank/DDBJ databases">
        <authorList>
            <person name="de Groot N.N."/>
        </authorList>
    </citation>
    <scope>NUCLEOTIDE SEQUENCE [LARGE SCALE GENOMIC DNA]</scope>
    <source>
        <strain evidence="4 5">CGMCC 1.10076</strain>
    </source>
</reference>
<sequence length="268" mass="29998">MKLSISIIVLFISLNSQSQTIDTLVAVGNHKLHFNIIKGKGIPILFETGGGADGNAMNNILQPIADKTGATLITYDRAGFGKSTVDISETDISKHNIVNGIEDLELALKKLGYNDKIMLVAHSYGGWYSTLYAARNPDKVKAAVLIDVNHDYYTDEYVSETLRQQKNDIENWKQNNLGFYYMATNLKSTVEIMRKNSFPASIPVTDIVNGKPFWKDTGKIERWINCHKNFVEAEPNRIGIVAKDCGHLIYKDNPNLVIKSIVESYNKI</sequence>
<evidence type="ECO:0000313" key="4">
    <source>
        <dbReference type="EMBL" id="SDK40533.1"/>
    </source>
</evidence>
<dbReference type="InterPro" id="IPR029058">
    <property type="entry name" value="AB_hydrolase_fold"/>
</dbReference>
<feature type="domain" description="AB hydrolase-1" evidence="3">
    <location>
        <begin position="43"/>
        <end position="171"/>
    </location>
</feature>
<dbReference type="EMBL" id="FNEZ01000006">
    <property type="protein sequence ID" value="SDK40533.1"/>
    <property type="molecule type" value="Genomic_DNA"/>
</dbReference>
<feature type="signal peptide" evidence="2">
    <location>
        <begin position="1"/>
        <end position="18"/>
    </location>
</feature>
<proteinExistence type="predicted"/>
<dbReference type="InterPro" id="IPR000073">
    <property type="entry name" value="AB_hydrolase_1"/>
</dbReference>
<keyword evidence="5" id="KW-1185">Reference proteome</keyword>
<evidence type="ECO:0000256" key="1">
    <source>
        <dbReference type="ARBA" id="ARBA00022801"/>
    </source>
</evidence>
<evidence type="ECO:0000256" key="2">
    <source>
        <dbReference type="SAM" id="SignalP"/>
    </source>
</evidence>
<feature type="chain" id="PRO_5011512490" evidence="2">
    <location>
        <begin position="19"/>
        <end position="268"/>
    </location>
</feature>
<dbReference type="Proteomes" id="UP000199580">
    <property type="component" value="Unassembled WGS sequence"/>
</dbReference>
<dbReference type="PANTHER" id="PTHR43798">
    <property type="entry name" value="MONOACYLGLYCEROL LIPASE"/>
    <property type="match status" value="1"/>
</dbReference>
<dbReference type="OrthoDB" id="9793489at2"/>
<dbReference type="STRING" id="1128970.SAMN04487935_3280"/>
<dbReference type="GO" id="GO:0016020">
    <property type="term" value="C:membrane"/>
    <property type="evidence" value="ECO:0007669"/>
    <property type="project" value="TreeGrafter"/>
</dbReference>
<dbReference type="RefSeq" id="WP_091397943.1">
    <property type="nucleotide sequence ID" value="NZ_BKAI01000012.1"/>
</dbReference>
<dbReference type="SUPFAM" id="SSF53474">
    <property type="entry name" value="alpha/beta-Hydrolases"/>
    <property type="match status" value="1"/>
</dbReference>
<dbReference type="AlphaFoldDB" id="A0A1G9BMB1"/>
<keyword evidence="1 4" id="KW-0378">Hydrolase</keyword>
<dbReference type="Gene3D" id="3.40.50.1820">
    <property type="entry name" value="alpha/beta hydrolase"/>
    <property type="match status" value="1"/>
</dbReference>
<dbReference type="Pfam" id="PF00561">
    <property type="entry name" value="Abhydrolase_1"/>
    <property type="match status" value="1"/>
</dbReference>